<dbReference type="PANTHER" id="PTHR47356">
    <property type="entry name" value="FAD-DEPENDENT MONOOXYGENASE ASQG-RELATED"/>
    <property type="match status" value="1"/>
</dbReference>
<dbReference type="Gene3D" id="3.50.50.60">
    <property type="entry name" value="FAD/NAD(P)-binding domain"/>
    <property type="match status" value="1"/>
</dbReference>
<organism evidence="6 7">
    <name type="scientific">Entomortierella chlamydospora</name>
    <dbReference type="NCBI Taxonomy" id="101097"/>
    <lineage>
        <taxon>Eukaryota</taxon>
        <taxon>Fungi</taxon>
        <taxon>Fungi incertae sedis</taxon>
        <taxon>Mucoromycota</taxon>
        <taxon>Mortierellomycotina</taxon>
        <taxon>Mortierellomycetes</taxon>
        <taxon>Mortierellales</taxon>
        <taxon>Mortierellaceae</taxon>
        <taxon>Entomortierella</taxon>
    </lineage>
</organism>
<dbReference type="AlphaFoldDB" id="A0A9P6MCD6"/>
<dbReference type="EMBL" id="JAAAID010004842">
    <property type="protein sequence ID" value="KAF9992063.1"/>
    <property type="molecule type" value="Genomic_DNA"/>
</dbReference>
<evidence type="ECO:0000256" key="2">
    <source>
        <dbReference type="ARBA" id="ARBA00022630"/>
    </source>
</evidence>
<dbReference type="InterPro" id="IPR050562">
    <property type="entry name" value="FAD_mOase_fung"/>
</dbReference>
<dbReference type="GO" id="GO:0071949">
    <property type="term" value="F:FAD binding"/>
    <property type="evidence" value="ECO:0007669"/>
    <property type="project" value="InterPro"/>
</dbReference>
<accession>A0A9P6MCD6</accession>
<dbReference type="InterPro" id="IPR036188">
    <property type="entry name" value="FAD/NAD-bd_sf"/>
</dbReference>
<sequence length="75" mass="8347">MKEYENFPCPYGGTMKDLFDTTPKHLISKIFLEEKVFQTWYHGRSVLIGDACHKLLPGGGEGAVMAMKDAVVLAN</sequence>
<dbReference type="Pfam" id="PF01494">
    <property type="entry name" value="FAD_binding_3"/>
    <property type="match status" value="1"/>
</dbReference>
<keyword evidence="7" id="KW-1185">Reference proteome</keyword>
<evidence type="ECO:0000313" key="6">
    <source>
        <dbReference type="EMBL" id="KAF9992063.1"/>
    </source>
</evidence>
<comment type="caution">
    <text evidence="6">The sequence shown here is derived from an EMBL/GenBank/DDBJ whole genome shotgun (WGS) entry which is preliminary data.</text>
</comment>
<keyword evidence="4" id="KW-0560">Oxidoreductase</keyword>
<evidence type="ECO:0000256" key="4">
    <source>
        <dbReference type="ARBA" id="ARBA00023002"/>
    </source>
</evidence>
<dbReference type="SUPFAM" id="SSF51905">
    <property type="entry name" value="FAD/NAD(P)-binding domain"/>
    <property type="match status" value="1"/>
</dbReference>
<dbReference type="PANTHER" id="PTHR47356:SF2">
    <property type="entry name" value="FAD-BINDING DOMAIN-CONTAINING PROTEIN-RELATED"/>
    <property type="match status" value="1"/>
</dbReference>
<dbReference type="InterPro" id="IPR002938">
    <property type="entry name" value="FAD-bd"/>
</dbReference>
<evidence type="ECO:0000256" key="1">
    <source>
        <dbReference type="ARBA" id="ARBA00007992"/>
    </source>
</evidence>
<dbReference type="GO" id="GO:0004497">
    <property type="term" value="F:monooxygenase activity"/>
    <property type="evidence" value="ECO:0007669"/>
    <property type="project" value="InterPro"/>
</dbReference>
<proteinExistence type="inferred from homology"/>
<feature type="domain" description="FAD-binding" evidence="5">
    <location>
        <begin position="28"/>
        <end position="74"/>
    </location>
</feature>
<evidence type="ECO:0000256" key="3">
    <source>
        <dbReference type="ARBA" id="ARBA00022827"/>
    </source>
</evidence>
<gene>
    <name evidence="6" type="ORF">BGZ80_008736</name>
</gene>
<reference evidence="6" key="1">
    <citation type="journal article" date="2020" name="Fungal Divers.">
        <title>Resolving the Mortierellaceae phylogeny through synthesis of multi-gene phylogenetics and phylogenomics.</title>
        <authorList>
            <person name="Vandepol N."/>
            <person name="Liber J."/>
            <person name="Desiro A."/>
            <person name="Na H."/>
            <person name="Kennedy M."/>
            <person name="Barry K."/>
            <person name="Grigoriev I.V."/>
            <person name="Miller A.N."/>
            <person name="O'Donnell K."/>
            <person name="Stajich J.E."/>
            <person name="Bonito G."/>
        </authorList>
    </citation>
    <scope>NUCLEOTIDE SEQUENCE</scope>
    <source>
        <strain evidence="6">NRRL 2769</strain>
    </source>
</reference>
<keyword evidence="2" id="KW-0285">Flavoprotein</keyword>
<protein>
    <recommendedName>
        <fullName evidence="5">FAD-binding domain-containing protein</fullName>
    </recommendedName>
</protein>
<evidence type="ECO:0000313" key="7">
    <source>
        <dbReference type="Proteomes" id="UP000703661"/>
    </source>
</evidence>
<name>A0A9P6MCD6_9FUNG</name>
<comment type="similarity">
    <text evidence="1">Belongs to the paxM FAD-dependent monooxygenase family.</text>
</comment>
<dbReference type="Proteomes" id="UP000703661">
    <property type="component" value="Unassembled WGS sequence"/>
</dbReference>
<keyword evidence="3" id="KW-0274">FAD</keyword>
<evidence type="ECO:0000259" key="5">
    <source>
        <dbReference type="Pfam" id="PF01494"/>
    </source>
</evidence>
<dbReference type="PRINTS" id="PR00420">
    <property type="entry name" value="RNGMNOXGNASE"/>
</dbReference>
<feature type="non-terminal residue" evidence="6">
    <location>
        <position position="1"/>
    </location>
</feature>